<sequence>MLWSDGCHTVLPTHSRFLGLSYSLLYLTVFSPHGAFLTAHLAQRHVPSYQLSLLRGAGALLGVTGVLMHPPAQELLGARVADAVFVLWLAGWTVMALDAFHRVPRAERRSAFGLNTWTSLAPENSRLSASTECLARPGLYGFELGVLNTEQDFSDARHRSAIGAVDSALTSFATLAMYGSGLVLTRPDQFVVLVDGSTLFVSLGAGVAAFVPFAQAQAVVDARGLVVDLLKQGSVVPPRCMEEMFDLTEVLRRKASLAFKPLSGGRAAIQSAWTSQRWRRSESSTDGLMALLRLMLLGQVLGQQSTDPEEAFGRRACKFRPLPTSLADGYTTAEGYRVAETFGVPLAVLLGAGHRLAAPAADFAAGGAGGALGFAVQLGFQAPVQLLVEATFGPRTLKCTHTWGAGGHMKQCSLSRTPQAPVARALGPLSALPLVQRPTSAMGQGTSSSPDVPLEVRGLDGRSEVVRLPQCKGLSGLQLQQMISGQLGLAKAGCRVLVLHGSEVISKQKERQLPVIRELCDLTEVSYLYEPTSLQDAWRALSFSWTASRFRADEKCFALEGLTRLEGISGLSQLKGLPLSLESLGFDKYFNQTLERAALPKNLQTLTFGFYFNQSLEKVSWPEKLQVLTLGDEFNQPLEMVKWPKSLKTLTFGKQFNKSLERVVLPSTLEELKFGRDFNQRLDNVRLPESLQSLTFGFSFDQALTEVSFPQGLVSLTFGFWNQTMDQMIWPTSLQSLTFEAACDQESQALLARVTRGYRFNQTLEQVTWPMSLHCLTLRFDFNERLQGAALPEHLQKLMFGSDFNQSLQGLTFPMTLRSLTFGHHFNQPLEEVNWPDHLTYLSFGEEFNQPLDQVAWPHGLESLFLGNSFNQPLDQVVWPRRLRSLSFGAKFNRQLQEIPWPSLERLCLGREFNQTLQGLSWDNLRSLTLSHPFEEGLEQVSLPDSLESLTFGEDFTQKMEQVLWPNGLQSLSFAHGSSKVEPMTLPGSLKRFQFGRLLMSAESQEKKQPGKDARMSTVVQPTIQLPGALTLTFRAAGSPDTAGGSAGHCVALRLDLEISSQQASDAARRCFAAPLPAAAPPLLTVSGSGVDRSVVQRPPNGIIWKAALPAAAPHTFNRPMEEHVKKEPTAELKQLAWMQLGYETGVLVLLGKHYLDAQDRAWVSLDAFLPTISYTTGTSPTTSKNGNAREAEQYGSRGVSEPGKHELQPWVAIGEEPQCLRRCFTGTASAYGQVVQRLLPPAMPFAIWILADVEFLGPPAWLCEGGAWPRRLDAWRVGQRVRSTACDVVEGLGGILESADWRVQRLGEATCLDGFGILAGKTMLGVHPPEQRNQGSQVVDPGELQVLRQRRFALRDLFDLTRPPERGEGESAAAAGSLGGLHALEIQVTEPSIFRLTTHAPTVPARPMLVPGHREEAWLALAKPQEFPTRRIPAAGREFRHSISVELAPGDYTLLFVLEMPTGEFFKLLLFQGAGGSCGSDAGNGILDLQAMAEPVPLSAWRPQPMSFMITLPRPPGTFEEGAGDAQGLQIIARSSMNLGVAAEGNAPPVVLHAKVTSPFSAADLQVTFYENGQPLGEPQPLPDGRPAEMQCNGYTAMAGPAKKESFYEAGTSSGAEDSRCEGPAARSPGDVMWFQRILVLSNRTTCVEFNVELAALSLTPPTVQGQFIAPLPGSLDLRLG</sequence>
<feature type="region of interest" description="Disordered" evidence="6">
    <location>
        <begin position="1177"/>
        <end position="1204"/>
    </location>
</feature>
<name>A0ABP0KNI3_9DINO</name>
<comment type="caution">
    <text evidence="8">The sequence shown here is derived from an EMBL/GenBank/DDBJ whole genome shotgun (WGS) entry which is preliminary data.</text>
</comment>
<evidence type="ECO:0000313" key="8">
    <source>
        <dbReference type="EMBL" id="CAK9028176.1"/>
    </source>
</evidence>
<dbReference type="Gene3D" id="3.80.10.10">
    <property type="entry name" value="Ribonuclease Inhibitor"/>
    <property type="match status" value="2"/>
</dbReference>
<dbReference type="PANTHER" id="PTHR32134">
    <property type="entry name" value="FNIP REPEAT-CONTAINING PROTEIN"/>
    <property type="match status" value="1"/>
</dbReference>
<evidence type="ECO:0000313" key="9">
    <source>
        <dbReference type="Proteomes" id="UP001642484"/>
    </source>
</evidence>
<evidence type="ECO:0000256" key="7">
    <source>
        <dbReference type="SAM" id="Phobius"/>
    </source>
</evidence>
<dbReference type="Pfam" id="PF05725">
    <property type="entry name" value="FNIP"/>
    <property type="match status" value="7"/>
</dbReference>
<accession>A0ABP0KNI3</accession>
<dbReference type="EMBL" id="CAXAMN010009269">
    <property type="protein sequence ID" value="CAK9028176.1"/>
    <property type="molecule type" value="Genomic_DNA"/>
</dbReference>
<evidence type="ECO:0000256" key="2">
    <source>
        <dbReference type="ARBA" id="ARBA00022448"/>
    </source>
</evidence>
<dbReference type="InterPro" id="IPR032675">
    <property type="entry name" value="LRR_dom_sf"/>
</dbReference>
<feature type="transmembrane region" description="Helical" evidence="7">
    <location>
        <begin position="80"/>
        <end position="100"/>
    </location>
</feature>
<keyword evidence="3 7" id="KW-0812">Transmembrane</keyword>
<dbReference type="Pfam" id="PF06963">
    <property type="entry name" value="FPN1"/>
    <property type="match status" value="1"/>
</dbReference>
<gene>
    <name evidence="8" type="ORF">CCMP2556_LOCUS17014</name>
</gene>
<evidence type="ECO:0000256" key="5">
    <source>
        <dbReference type="ARBA" id="ARBA00023136"/>
    </source>
</evidence>
<dbReference type="PANTHER" id="PTHR32134:SF169">
    <property type="entry name" value="FNIP REPEAT-CONTAINING PROTEIN-RELATED"/>
    <property type="match status" value="1"/>
</dbReference>
<feature type="transmembrane region" description="Helical" evidence="7">
    <location>
        <begin position="51"/>
        <end position="68"/>
    </location>
</feature>
<feature type="transmembrane region" description="Helical" evidence="7">
    <location>
        <begin position="20"/>
        <end position="39"/>
    </location>
</feature>
<keyword evidence="9" id="KW-1185">Reference proteome</keyword>
<evidence type="ECO:0000256" key="4">
    <source>
        <dbReference type="ARBA" id="ARBA00022989"/>
    </source>
</evidence>
<organism evidence="8 9">
    <name type="scientific">Durusdinium trenchii</name>
    <dbReference type="NCBI Taxonomy" id="1381693"/>
    <lineage>
        <taxon>Eukaryota</taxon>
        <taxon>Sar</taxon>
        <taxon>Alveolata</taxon>
        <taxon>Dinophyceae</taxon>
        <taxon>Suessiales</taxon>
        <taxon>Symbiodiniaceae</taxon>
        <taxon>Durusdinium</taxon>
    </lineage>
</organism>
<proteinExistence type="predicted"/>
<reference evidence="8 9" key="1">
    <citation type="submission" date="2024-02" db="EMBL/GenBank/DDBJ databases">
        <authorList>
            <person name="Chen Y."/>
            <person name="Shah S."/>
            <person name="Dougan E. K."/>
            <person name="Thang M."/>
            <person name="Chan C."/>
        </authorList>
    </citation>
    <scope>NUCLEOTIDE SEQUENCE [LARGE SCALE GENOMIC DNA]</scope>
</reference>
<feature type="transmembrane region" description="Helical" evidence="7">
    <location>
        <begin position="190"/>
        <end position="213"/>
    </location>
</feature>
<dbReference type="SUPFAM" id="SSF52058">
    <property type="entry name" value="L domain-like"/>
    <property type="match status" value="2"/>
</dbReference>
<evidence type="ECO:0000256" key="1">
    <source>
        <dbReference type="ARBA" id="ARBA00004141"/>
    </source>
</evidence>
<keyword evidence="4 7" id="KW-1133">Transmembrane helix</keyword>
<dbReference type="InterPro" id="IPR008615">
    <property type="entry name" value="FNIP"/>
</dbReference>
<dbReference type="InterPro" id="IPR051251">
    <property type="entry name" value="STK_FNIP-Repeat"/>
</dbReference>
<protein>
    <submittedName>
        <fullName evidence="8">Uncharacterized protein</fullName>
    </submittedName>
</protein>
<evidence type="ECO:0000256" key="3">
    <source>
        <dbReference type="ARBA" id="ARBA00022692"/>
    </source>
</evidence>
<dbReference type="InterPro" id="IPR009716">
    <property type="entry name" value="Ferroportin-1"/>
</dbReference>
<keyword evidence="5 7" id="KW-0472">Membrane</keyword>
<keyword evidence="2" id="KW-0813">Transport</keyword>
<evidence type="ECO:0000256" key="6">
    <source>
        <dbReference type="SAM" id="MobiDB-lite"/>
    </source>
</evidence>
<dbReference type="Proteomes" id="UP001642484">
    <property type="component" value="Unassembled WGS sequence"/>
</dbReference>
<comment type="subcellular location">
    <subcellularLocation>
        <location evidence="1">Membrane</location>
        <topology evidence="1">Multi-pass membrane protein</topology>
    </subcellularLocation>
</comment>